<feature type="domain" description="HTH myb-type" evidence="5">
    <location>
        <begin position="369"/>
        <end position="428"/>
    </location>
</feature>
<feature type="region of interest" description="Disordered" evidence="3">
    <location>
        <begin position="272"/>
        <end position="363"/>
    </location>
</feature>
<sequence length="429" mass="48893">MEGDVGRWTLEFLLSKPLTDTNLIKKVIRSIPVLDDGSRLKKTILLKTLHDHLFAVSITESVLETLELLEELLRLEGSQVTASMSAAYCAVALECTLKYLQLELDNNPKYLNAVKRIWRGRVRCMEPSANASGEGSLLFSAELNRWRGDIEASLSSLNVRKRLASIHTRRDAIHKLKTYLTEAWPKVGPSFVELAASMKADKSLHHAAEPPRGEDDCSAKPKPTHDNITQQEETVAPEEIQEHNDPYEGWCTDCIPSTYNKVDSVPNCEVQKVRESSGVENPPDDSLHASEEPPIENRSRDTDVNNEDNMKERTSVPENDNHRPSMMEKNSTACTYEGGPSNNADRFHLPSPKRTRTSPLKKYEPAKITKRRKPKKWSLLEEETLRTNVDKFGKGNWKLILYSHRDIFEERTEVDLKDKWRNMVRYGCK</sequence>
<dbReference type="PANTHER" id="PTHR46993">
    <property type="entry name" value="MYB TRANSCRIPTION FACTOR"/>
    <property type="match status" value="1"/>
</dbReference>
<dbReference type="InterPro" id="IPR009057">
    <property type="entry name" value="Homeodomain-like_sf"/>
</dbReference>
<dbReference type="AlphaFoldDB" id="A0AAN9MC71"/>
<protein>
    <recommendedName>
        <fullName evidence="8">Telomeric repeat binding factor 1</fullName>
    </recommendedName>
</protein>
<comment type="caution">
    <text evidence="6">The sequence shown here is derived from an EMBL/GenBank/DDBJ whole genome shotgun (WGS) entry which is preliminary data.</text>
</comment>
<accession>A0AAN9MC71</accession>
<dbReference type="InterPro" id="IPR017930">
    <property type="entry name" value="Myb_dom"/>
</dbReference>
<feature type="compositionally biased region" description="Polar residues" evidence="3">
    <location>
        <begin position="328"/>
        <end position="344"/>
    </location>
</feature>
<evidence type="ECO:0000256" key="3">
    <source>
        <dbReference type="SAM" id="MobiDB-lite"/>
    </source>
</evidence>
<dbReference type="SUPFAM" id="SSF46689">
    <property type="entry name" value="Homeodomain-like"/>
    <property type="match status" value="1"/>
</dbReference>
<reference evidence="6 7" key="1">
    <citation type="submission" date="2024-01" db="EMBL/GenBank/DDBJ databases">
        <title>The genomes of 5 underutilized Papilionoideae crops provide insights into root nodulation and disease resistanc.</title>
        <authorList>
            <person name="Jiang F."/>
        </authorList>
    </citation>
    <scope>NUCLEOTIDE SEQUENCE [LARGE SCALE GENOMIC DNA]</scope>
    <source>
        <strain evidence="6">LVBAO_FW01</strain>
        <tissue evidence="6">Leaves</tissue>
    </source>
</reference>
<dbReference type="PROSITE" id="PS50090">
    <property type="entry name" value="MYB_LIKE"/>
    <property type="match status" value="1"/>
</dbReference>
<keyword evidence="7" id="KW-1185">Reference proteome</keyword>
<dbReference type="EMBL" id="JAYMYQ010000002">
    <property type="protein sequence ID" value="KAK7351916.1"/>
    <property type="molecule type" value="Genomic_DNA"/>
</dbReference>
<feature type="compositionally biased region" description="Basic and acidic residues" evidence="3">
    <location>
        <begin position="285"/>
        <end position="326"/>
    </location>
</feature>
<evidence type="ECO:0000313" key="7">
    <source>
        <dbReference type="Proteomes" id="UP001367508"/>
    </source>
</evidence>
<dbReference type="CDD" id="cd11660">
    <property type="entry name" value="SANT_TRF"/>
    <property type="match status" value="1"/>
</dbReference>
<keyword evidence="2" id="KW-0539">Nucleus</keyword>
<dbReference type="Gene3D" id="1.10.246.220">
    <property type="match status" value="1"/>
</dbReference>
<feature type="region of interest" description="Disordered" evidence="3">
    <location>
        <begin position="202"/>
        <end position="241"/>
    </location>
</feature>
<dbReference type="PANTHER" id="PTHR46993:SF6">
    <property type="entry name" value="MYB TRANSCRIPTION FACTOR"/>
    <property type="match status" value="1"/>
</dbReference>
<evidence type="ECO:0000259" key="4">
    <source>
        <dbReference type="PROSITE" id="PS50090"/>
    </source>
</evidence>
<evidence type="ECO:0008006" key="8">
    <source>
        <dbReference type="Google" id="ProtNLM"/>
    </source>
</evidence>
<dbReference type="GO" id="GO:0005634">
    <property type="term" value="C:nucleus"/>
    <property type="evidence" value="ECO:0007669"/>
    <property type="project" value="UniProtKB-SubCell"/>
</dbReference>
<dbReference type="SMART" id="SM00717">
    <property type="entry name" value="SANT"/>
    <property type="match status" value="1"/>
</dbReference>
<name>A0AAN9MC71_CANGL</name>
<dbReference type="PROSITE" id="PS51294">
    <property type="entry name" value="HTH_MYB"/>
    <property type="match status" value="1"/>
</dbReference>
<evidence type="ECO:0000256" key="2">
    <source>
        <dbReference type="ARBA" id="ARBA00023242"/>
    </source>
</evidence>
<evidence type="ECO:0000256" key="1">
    <source>
        <dbReference type="ARBA" id="ARBA00004123"/>
    </source>
</evidence>
<proteinExistence type="predicted"/>
<feature type="compositionally biased region" description="Basic and acidic residues" evidence="3">
    <location>
        <begin position="202"/>
        <end position="225"/>
    </location>
</feature>
<gene>
    <name evidence="6" type="ORF">VNO77_11687</name>
</gene>
<evidence type="ECO:0000259" key="5">
    <source>
        <dbReference type="PROSITE" id="PS51294"/>
    </source>
</evidence>
<organism evidence="6 7">
    <name type="scientific">Canavalia gladiata</name>
    <name type="common">Sword bean</name>
    <name type="synonym">Dolichos gladiatus</name>
    <dbReference type="NCBI Taxonomy" id="3824"/>
    <lineage>
        <taxon>Eukaryota</taxon>
        <taxon>Viridiplantae</taxon>
        <taxon>Streptophyta</taxon>
        <taxon>Embryophyta</taxon>
        <taxon>Tracheophyta</taxon>
        <taxon>Spermatophyta</taxon>
        <taxon>Magnoliopsida</taxon>
        <taxon>eudicotyledons</taxon>
        <taxon>Gunneridae</taxon>
        <taxon>Pentapetalae</taxon>
        <taxon>rosids</taxon>
        <taxon>fabids</taxon>
        <taxon>Fabales</taxon>
        <taxon>Fabaceae</taxon>
        <taxon>Papilionoideae</taxon>
        <taxon>50 kb inversion clade</taxon>
        <taxon>NPAAA clade</taxon>
        <taxon>indigoferoid/millettioid clade</taxon>
        <taxon>Phaseoleae</taxon>
        <taxon>Canavalia</taxon>
    </lineage>
</organism>
<dbReference type="InterPro" id="IPR001005">
    <property type="entry name" value="SANT/Myb"/>
</dbReference>
<comment type="subcellular location">
    <subcellularLocation>
        <location evidence="1">Nucleus</location>
    </subcellularLocation>
</comment>
<dbReference type="Proteomes" id="UP001367508">
    <property type="component" value="Unassembled WGS sequence"/>
</dbReference>
<evidence type="ECO:0000313" key="6">
    <source>
        <dbReference type="EMBL" id="KAK7351916.1"/>
    </source>
</evidence>
<feature type="domain" description="Myb-like" evidence="4">
    <location>
        <begin position="369"/>
        <end position="424"/>
    </location>
</feature>